<reference evidence="7 8" key="1">
    <citation type="submission" date="2018-05" db="EMBL/GenBank/DDBJ databases">
        <title>Whole genome sequencing for identification of molecular markers to develop diagnostic detection tools for the regulated plant pathogen Lachnellula willkommii.</title>
        <authorList>
            <person name="Giroux E."/>
            <person name="Bilodeau G."/>
        </authorList>
    </citation>
    <scope>NUCLEOTIDE SEQUENCE [LARGE SCALE GENOMIC DNA]</scope>
    <source>
        <strain evidence="7 8">CBS 625.97</strain>
    </source>
</reference>
<dbReference type="InterPro" id="IPR004043">
    <property type="entry name" value="LCCL"/>
</dbReference>
<dbReference type="InterPro" id="IPR015943">
    <property type="entry name" value="WD40/YVTN_repeat-like_dom_sf"/>
</dbReference>
<keyword evidence="5" id="KW-0472">Membrane</keyword>
<keyword evidence="8" id="KW-1185">Reference proteome</keyword>
<evidence type="ECO:0000313" key="8">
    <source>
        <dbReference type="Proteomes" id="UP000481288"/>
    </source>
</evidence>
<dbReference type="SMART" id="SM00320">
    <property type="entry name" value="WD40"/>
    <property type="match status" value="5"/>
</dbReference>
<dbReference type="Gene3D" id="2.130.10.10">
    <property type="entry name" value="YVTN repeat-like/Quinoprotein amine dehydrogenase"/>
    <property type="match status" value="2"/>
</dbReference>
<feature type="transmembrane region" description="Helical" evidence="5">
    <location>
        <begin position="116"/>
        <end position="134"/>
    </location>
</feature>
<proteinExistence type="predicted"/>
<sequence length="1151" mass="127924">MAINGSNDEEMGRYRSLEVEHPDDPIDDSTQTTLLPMDEFSDDSSPPTPRFMQDQGSYKHMKWVPVPIRRVSRAAAIWAKGPDPPHIHTITPLFPSIQEYPIQLLDRFMPKRKHRISALIALYFAWILTFALVMRQSTFATEIEGWGAPSNIGCGNTYWVPGNRCGLNGNDCRPFNGSGFAFRCPADCASTWILNPRAVGATQVNYQPLVIGGPLDDDQTPIYRSDSFICASAIHAGVISNAEGGCGVVSLVGGHSNYPTSERHGIKSIGFDSNFPSSFTFHSGTTCEAKDARWQLLIVSLAFSIIISLFTTSPAVFYFSIFTGLFWHVGMASDPPWHASKTDLFSNILGKFLPGAFCAVIIYRYMGVRRTLTGLTAQVEKTILWLGGCWFGALSNHTLDWIPIQRLNAPDLKQQPGAILALCIIVGLIFLIVVSQIFYFRREGRLIRYLGVYGMFIGAIIISLALPGLSLRIHHYILALLFLPGTSMQTRPALLYQGILMGLFINGIARWGFDPVLQTPEALQGDAQHHSKLPIISSPSITLAENVSTIAFSWLAPPDPFDGISVLVNDVERFRGYTDEGLDSDKQFTWNKDPKAKQPEYFRFAYMEGSSAWDYTKAGTWGSDGSWTEMAPGPSKVKSRRMAEEDVFLMHADTHKFYEDWRYSLAKDFTSPSGKPVKYAKDGFRTWGSERYRIPFSESPNGASINSDKSLIAIAWKEDIHIYETANFIKVLVLRGHISPIEGFDFHPKDPKLLVSAASGFRPGEPTILFWNLDEEKDNPILDEKIISKIAGEAAETAIRSLQKADPRLNLSPEDEKSLSTIIEPAITDTVKTRGAASRKSLIGRLQDGFQSHIFSPSGSYLIYMPGKRPRSNGNDVWDIKIYSMVTHEDVFTLSGHSDAMMWIGFSLDESVIATVSWDHTMRFWDAKNGDQKYIFKTASQNWTGGFSPDSQKFAGTCGDGTFYVYSMIDGTTLVQHKSEAGRGWLRALSWSADSQAVAVGGGHGGGPGLLFLYCLVENKVTQQRVLSTDACQVEPEIRRMMGSYLECNAVKFVDSGRKVVTLISGDGGLETYDLKTCEKWRFARPGVDPQPEEIEADEDCAGKGKEKQNAHGGYLTTIWEDEKRKTIWIASMDSDGVRIWDLPMSTVETA</sequence>
<keyword evidence="5" id="KW-1133">Transmembrane helix</keyword>
<feature type="compositionally biased region" description="Basic and acidic residues" evidence="4">
    <location>
        <begin position="10"/>
        <end position="24"/>
    </location>
</feature>
<accession>A0A7D8YKA7</accession>
<feature type="transmembrane region" description="Helical" evidence="5">
    <location>
        <begin position="383"/>
        <end position="399"/>
    </location>
</feature>
<dbReference type="SMART" id="SM00603">
    <property type="entry name" value="LCCL"/>
    <property type="match status" value="1"/>
</dbReference>
<evidence type="ECO:0000256" key="1">
    <source>
        <dbReference type="ARBA" id="ARBA00022574"/>
    </source>
</evidence>
<dbReference type="Pfam" id="PF00400">
    <property type="entry name" value="WD40"/>
    <property type="match status" value="1"/>
</dbReference>
<feature type="transmembrane region" description="Helical" evidence="5">
    <location>
        <begin position="292"/>
        <end position="310"/>
    </location>
</feature>
<dbReference type="PROSITE" id="PS50082">
    <property type="entry name" value="WD_REPEATS_2"/>
    <property type="match status" value="1"/>
</dbReference>
<dbReference type="InterPro" id="IPR051957">
    <property type="entry name" value="CRISP-LCCL_domain"/>
</dbReference>
<dbReference type="InterPro" id="IPR019775">
    <property type="entry name" value="WD40_repeat_CS"/>
</dbReference>
<dbReference type="OrthoDB" id="441660at2759"/>
<keyword evidence="1 3" id="KW-0853">WD repeat</keyword>
<feature type="region of interest" description="Disordered" evidence="4">
    <location>
        <begin position="1"/>
        <end position="50"/>
    </location>
</feature>
<feature type="repeat" description="WD" evidence="3">
    <location>
        <begin position="894"/>
        <end position="935"/>
    </location>
</feature>
<feature type="transmembrane region" description="Helical" evidence="5">
    <location>
        <begin position="419"/>
        <end position="440"/>
    </location>
</feature>
<feature type="domain" description="LCCL" evidence="6">
    <location>
        <begin position="210"/>
        <end position="269"/>
    </location>
</feature>
<name>A0A7D8YKA7_9HELO</name>
<dbReference type="PANTHER" id="PTHR31331:SF8">
    <property type="entry name" value="LCCL DOMAIN PROTEIN (AFU_ORTHOLOGUE AFUA_5G02970)"/>
    <property type="match status" value="1"/>
</dbReference>
<evidence type="ECO:0000256" key="5">
    <source>
        <dbReference type="SAM" id="Phobius"/>
    </source>
</evidence>
<feature type="transmembrane region" description="Helical" evidence="5">
    <location>
        <begin position="452"/>
        <end position="473"/>
    </location>
</feature>
<evidence type="ECO:0000313" key="7">
    <source>
        <dbReference type="EMBL" id="TVY53012.1"/>
    </source>
</evidence>
<evidence type="ECO:0000256" key="2">
    <source>
        <dbReference type="ARBA" id="ARBA00022737"/>
    </source>
</evidence>
<dbReference type="SUPFAM" id="SSF69322">
    <property type="entry name" value="Tricorn protease domain 2"/>
    <property type="match status" value="1"/>
</dbReference>
<dbReference type="PROSITE" id="PS50820">
    <property type="entry name" value="LCCL"/>
    <property type="match status" value="1"/>
</dbReference>
<dbReference type="InterPro" id="IPR036609">
    <property type="entry name" value="LCCL_sf"/>
</dbReference>
<dbReference type="Gene3D" id="2.170.130.20">
    <property type="entry name" value="LCCL-like domain"/>
    <property type="match status" value="1"/>
</dbReference>
<evidence type="ECO:0000256" key="4">
    <source>
        <dbReference type="SAM" id="MobiDB-lite"/>
    </source>
</evidence>
<dbReference type="Pfam" id="PF03815">
    <property type="entry name" value="LCCL"/>
    <property type="match status" value="1"/>
</dbReference>
<keyword evidence="5" id="KW-0812">Transmembrane</keyword>
<feature type="transmembrane region" description="Helical" evidence="5">
    <location>
        <begin position="344"/>
        <end position="363"/>
    </location>
</feature>
<dbReference type="PROSITE" id="PS00678">
    <property type="entry name" value="WD_REPEATS_1"/>
    <property type="match status" value="1"/>
</dbReference>
<dbReference type="PANTHER" id="PTHR31331">
    <property type="entry name" value="LCCL DOMAIN PROTEIN (AFU_ORTHOLOGUE AFUA_5G08630)"/>
    <property type="match status" value="1"/>
</dbReference>
<feature type="region of interest" description="Disordered" evidence="4">
    <location>
        <begin position="1087"/>
        <end position="1109"/>
    </location>
</feature>
<dbReference type="AlphaFoldDB" id="A0A7D8YKA7"/>
<dbReference type="Proteomes" id="UP000481288">
    <property type="component" value="Unassembled WGS sequence"/>
</dbReference>
<evidence type="ECO:0000256" key="3">
    <source>
        <dbReference type="PROSITE-ProRule" id="PRU00221"/>
    </source>
</evidence>
<dbReference type="EMBL" id="QGMG01000516">
    <property type="protein sequence ID" value="TVY53012.1"/>
    <property type="molecule type" value="Genomic_DNA"/>
</dbReference>
<protein>
    <recommendedName>
        <fullName evidence="6">LCCL domain-containing protein</fullName>
    </recommendedName>
</protein>
<feature type="compositionally biased region" description="Acidic residues" evidence="4">
    <location>
        <begin position="1091"/>
        <end position="1100"/>
    </location>
</feature>
<comment type="caution">
    <text evidence="7">The sequence shown here is derived from an EMBL/GenBank/DDBJ whole genome shotgun (WGS) entry which is preliminary data.</text>
</comment>
<gene>
    <name evidence="7" type="primary">YIL067C_1</name>
    <name evidence="7" type="ORF">LCER1_G006480</name>
</gene>
<dbReference type="PROSITE" id="PS50294">
    <property type="entry name" value="WD_REPEATS_REGION"/>
    <property type="match status" value="1"/>
</dbReference>
<organism evidence="7 8">
    <name type="scientific">Lachnellula cervina</name>
    <dbReference type="NCBI Taxonomy" id="1316786"/>
    <lineage>
        <taxon>Eukaryota</taxon>
        <taxon>Fungi</taxon>
        <taxon>Dikarya</taxon>
        <taxon>Ascomycota</taxon>
        <taxon>Pezizomycotina</taxon>
        <taxon>Leotiomycetes</taxon>
        <taxon>Helotiales</taxon>
        <taxon>Lachnaceae</taxon>
        <taxon>Lachnellula</taxon>
    </lineage>
</organism>
<evidence type="ECO:0000259" key="6">
    <source>
        <dbReference type="PROSITE" id="PS50820"/>
    </source>
</evidence>
<keyword evidence="2" id="KW-0677">Repeat</keyword>
<dbReference type="InterPro" id="IPR001680">
    <property type="entry name" value="WD40_rpt"/>
</dbReference>
<dbReference type="SUPFAM" id="SSF69848">
    <property type="entry name" value="LCCL domain"/>
    <property type="match status" value="1"/>
</dbReference>